<dbReference type="Proteomes" id="UP000697472">
    <property type="component" value="Unassembled WGS sequence"/>
</dbReference>
<dbReference type="PANTHER" id="PTHR47506:SF6">
    <property type="entry name" value="HTH-TYPE TRANSCRIPTIONAL REPRESSOR NEMR"/>
    <property type="match status" value="1"/>
</dbReference>
<proteinExistence type="predicted"/>
<dbReference type="InterPro" id="IPR036271">
    <property type="entry name" value="Tet_transcr_reg_TetR-rel_C_sf"/>
</dbReference>
<sequence length="174" mass="19677">MSTKDKIMVLGRDLIQERGVNGFSFADIAKQLDIKKASIHYYFPSKADLIEAVLDQYDLDFFEALSSANSSDLEKNLKHFLSLYEVNFKEDKICLCSDLAVDSVHLTQVVNDKVGLFFQKNIDWLAQQLSQKENPQAEAEDFFAAVQGAQLVARNQGGADYFKRVMTRKVSLLV</sequence>
<evidence type="ECO:0000256" key="3">
    <source>
        <dbReference type="ARBA" id="ARBA00023163"/>
    </source>
</evidence>
<evidence type="ECO:0000256" key="4">
    <source>
        <dbReference type="PROSITE-ProRule" id="PRU00335"/>
    </source>
</evidence>
<evidence type="ECO:0000313" key="7">
    <source>
        <dbReference type="Proteomes" id="UP000697472"/>
    </source>
</evidence>
<dbReference type="PROSITE" id="PS50977">
    <property type="entry name" value="HTH_TETR_2"/>
    <property type="match status" value="1"/>
</dbReference>
<keyword evidence="7" id="KW-1185">Reference proteome</keyword>
<evidence type="ECO:0000259" key="5">
    <source>
        <dbReference type="PROSITE" id="PS50977"/>
    </source>
</evidence>
<evidence type="ECO:0000256" key="1">
    <source>
        <dbReference type="ARBA" id="ARBA00023015"/>
    </source>
</evidence>
<keyword evidence="3" id="KW-0804">Transcription</keyword>
<dbReference type="Gene3D" id="1.10.357.10">
    <property type="entry name" value="Tetracycline Repressor, domain 2"/>
    <property type="match status" value="1"/>
</dbReference>
<evidence type="ECO:0000313" key="6">
    <source>
        <dbReference type="EMBL" id="MBM7642690.1"/>
    </source>
</evidence>
<keyword evidence="1" id="KW-0805">Transcription regulation</keyword>
<dbReference type="EMBL" id="JAFBEH010000017">
    <property type="protein sequence ID" value="MBM7642690.1"/>
    <property type="molecule type" value="Genomic_DNA"/>
</dbReference>
<dbReference type="SUPFAM" id="SSF48498">
    <property type="entry name" value="Tetracyclin repressor-like, C-terminal domain"/>
    <property type="match status" value="1"/>
</dbReference>
<evidence type="ECO:0000256" key="2">
    <source>
        <dbReference type="ARBA" id="ARBA00023125"/>
    </source>
</evidence>
<dbReference type="RefSeq" id="WP_205009531.1">
    <property type="nucleotide sequence ID" value="NZ_JAFBEH010000017.1"/>
</dbReference>
<dbReference type="InterPro" id="IPR009057">
    <property type="entry name" value="Homeodomain-like_sf"/>
</dbReference>
<dbReference type="PRINTS" id="PR00455">
    <property type="entry name" value="HTHTETR"/>
</dbReference>
<feature type="DNA-binding region" description="H-T-H motif" evidence="4">
    <location>
        <begin position="24"/>
        <end position="43"/>
    </location>
</feature>
<reference evidence="6 7" key="1">
    <citation type="submission" date="2021-01" db="EMBL/GenBank/DDBJ databases">
        <title>Genomic Encyclopedia of Type Strains, Phase IV (KMG-IV): sequencing the most valuable type-strain genomes for metagenomic binning, comparative biology and taxonomic classification.</title>
        <authorList>
            <person name="Goeker M."/>
        </authorList>
    </citation>
    <scope>NUCLEOTIDE SEQUENCE [LARGE SCALE GENOMIC DNA]</scope>
    <source>
        <strain evidence="6 7">DSM 27382</strain>
    </source>
</reference>
<accession>A0ABS2PT12</accession>
<gene>
    <name evidence="6" type="ORF">JOC28_000987</name>
</gene>
<feature type="domain" description="HTH tetR-type" evidence="5">
    <location>
        <begin position="1"/>
        <end position="61"/>
    </location>
</feature>
<name>A0ABS2PT12_9STRE</name>
<dbReference type="InterPro" id="IPR001647">
    <property type="entry name" value="HTH_TetR"/>
</dbReference>
<dbReference type="PANTHER" id="PTHR47506">
    <property type="entry name" value="TRANSCRIPTIONAL REGULATORY PROTEIN"/>
    <property type="match status" value="1"/>
</dbReference>
<keyword evidence="2 4" id="KW-0238">DNA-binding</keyword>
<comment type="caution">
    <text evidence="6">The sequence shown here is derived from an EMBL/GenBank/DDBJ whole genome shotgun (WGS) entry which is preliminary data.</text>
</comment>
<organism evidence="6 7">
    <name type="scientific">Streptococcus loxodontisalivarius</name>
    <dbReference type="NCBI Taxonomy" id="1349415"/>
    <lineage>
        <taxon>Bacteria</taxon>
        <taxon>Bacillati</taxon>
        <taxon>Bacillota</taxon>
        <taxon>Bacilli</taxon>
        <taxon>Lactobacillales</taxon>
        <taxon>Streptococcaceae</taxon>
        <taxon>Streptococcus</taxon>
    </lineage>
</organism>
<protein>
    <submittedName>
        <fullName evidence="6">TetR/AcrR family transcriptional repressor of nem operon</fullName>
    </submittedName>
</protein>
<dbReference type="Pfam" id="PF00440">
    <property type="entry name" value="TetR_N"/>
    <property type="match status" value="1"/>
</dbReference>
<dbReference type="SUPFAM" id="SSF46689">
    <property type="entry name" value="Homeodomain-like"/>
    <property type="match status" value="1"/>
</dbReference>